<evidence type="ECO:0000256" key="1">
    <source>
        <dbReference type="ARBA" id="ARBA00022679"/>
    </source>
</evidence>
<evidence type="ECO:0000259" key="6">
    <source>
        <dbReference type="PROSITE" id="PS51481"/>
    </source>
</evidence>
<evidence type="ECO:0000256" key="2">
    <source>
        <dbReference type="ARBA" id="ARBA00022741"/>
    </source>
</evidence>
<dbReference type="RefSeq" id="WP_214058342.1">
    <property type="nucleotide sequence ID" value="NZ_CP075371.1"/>
</dbReference>
<keyword evidence="4" id="KW-0067">ATP-binding</keyword>
<dbReference type="SMART" id="SM01120">
    <property type="entry name" value="Dak2"/>
    <property type="match status" value="1"/>
</dbReference>
<keyword evidence="8" id="KW-1185">Reference proteome</keyword>
<dbReference type="Proteomes" id="UP000679307">
    <property type="component" value="Chromosome"/>
</dbReference>
<dbReference type="Pfam" id="PF02734">
    <property type="entry name" value="Dak2"/>
    <property type="match status" value="1"/>
</dbReference>
<organism evidence="7 8">
    <name type="scientific">Nocardioides aquaticus</name>
    <dbReference type="NCBI Taxonomy" id="160826"/>
    <lineage>
        <taxon>Bacteria</taxon>
        <taxon>Bacillati</taxon>
        <taxon>Actinomycetota</taxon>
        <taxon>Actinomycetes</taxon>
        <taxon>Propionibacteriales</taxon>
        <taxon>Nocardioidaceae</taxon>
        <taxon>Nocardioides</taxon>
    </lineage>
</organism>
<dbReference type="SUPFAM" id="SSF82549">
    <property type="entry name" value="DAK1/DegV-like"/>
    <property type="match status" value="1"/>
</dbReference>
<dbReference type="Gene3D" id="3.40.50.10440">
    <property type="entry name" value="Dihydroxyacetone kinase, domain 1"/>
    <property type="match status" value="1"/>
</dbReference>
<dbReference type="PANTHER" id="PTHR28629:SF4">
    <property type="entry name" value="TRIOKINASE_FMN CYCLASE"/>
    <property type="match status" value="1"/>
</dbReference>
<evidence type="ECO:0000313" key="8">
    <source>
        <dbReference type="Proteomes" id="UP000679307"/>
    </source>
</evidence>
<keyword evidence="3 7" id="KW-0418">Kinase</keyword>
<dbReference type="InterPro" id="IPR050861">
    <property type="entry name" value="Dihydroxyacetone_Kinase"/>
</dbReference>
<feature type="domain" description="DhaL" evidence="5">
    <location>
        <begin position="351"/>
        <end position="540"/>
    </location>
</feature>
<dbReference type="GO" id="GO:0004371">
    <property type="term" value="F:glycerone kinase activity"/>
    <property type="evidence" value="ECO:0007669"/>
    <property type="project" value="UniProtKB-EC"/>
</dbReference>
<dbReference type="Pfam" id="PF02733">
    <property type="entry name" value="Dak1"/>
    <property type="match status" value="1"/>
</dbReference>
<gene>
    <name evidence="7" type="primary">dhaK_1</name>
    <name evidence="7" type="ORF">ENKNEFLB_01180</name>
</gene>
<dbReference type="PROSITE" id="PS51481">
    <property type="entry name" value="DHAK"/>
    <property type="match status" value="1"/>
</dbReference>
<sequence>MPTRFFDDPDQTVPQMLEALARTRPVRVSGAGSGVMAVVRADLDPRQVAVVSGGGSGHEPAHAGLVGEGLLAAAVCGDFFASPSVEAVLSVVREVTGPAGCLLVVKNYTGDRLNFGLAAERARAEGLEVEVVVVADDVALPDNPQPRGLAGTVLVHKVAGHHARRGADLATVAAAARRTAGDCLTLSLALSSALLPGQSGERRSAELGLGIHNETGARDVDPSGADDAVGLVLDALLPVVDERHGADAPLVVLLNDTGGCTTQELAVLATDVLRALGRRARLLVGPAPLMTSVDMHGFSLTLLPYDDELAAALLEPVVPADWPGASPVAEPVTFAPQHSAEPDWGAGERDEAVGTGLRAAATALLDARERLDELDAAVGDGDAGATIGRGARAVAEALDADRLSTGSPALLCRELAALVEQSMGGSSGVVLSILLTATAGGLEDGDDVTAALRAGLERVRVHGDAEVGGRTMVDALSPATDALPEGLDAAARAAREGADGTAEVTTTGVGRSSYLRAEVLRGVVDPGAEAVATGLEAWAASRG</sequence>
<evidence type="ECO:0000256" key="3">
    <source>
        <dbReference type="ARBA" id="ARBA00022777"/>
    </source>
</evidence>
<dbReference type="InterPro" id="IPR004006">
    <property type="entry name" value="DhaK_dom"/>
</dbReference>
<accession>A0ABX8EFD6</accession>
<dbReference type="SUPFAM" id="SSF101473">
    <property type="entry name" value="DhaL-like"/>
    <property type="match status" value="1"/>
</dbReference>
<dbReference type="InterPro" id="IPR036117">
    <property type="entry name" value="DhaL_dom_sf"/>
</dbReference>
<feature type="domain" description="DhaK" evidence="6">
    <location>
        <begin position="8"/>
        <end position="322"/>
    </location>
</feature>
<dbReference type="PROSITE" id="PS51480">
    <property type="entry name" value="DHAL"/>
    <property type="match status" value="1"/>
</dbReference>
<dbReference type="InterPro" id="IPR004007">
    <property type="entry name" value="DhaL_dom"/>
</dbReference>
<dbReference type="PANTHER" id="PTHR28629">
    <property type="entry name" value="TRIOKINASE/FMN CYCLASE"/>
    <property type="match status" value="1"/>
</dbReference>
<name>A0ABX8EFD6_9ACTN</name>
<dbReference type="Gene3D" id="3.30.1180.20">
    <property type="entry name" value="Dihydroxyacetone kinase, domain 2"/>
    <property type="match status" value="1"/>
</dbReference>
<dbReference type="EC" id="2.7.1.29" evidence="7"/>
<evidence type="ECO:0000256" key="4">
    <source>
        <dbReference type="ARBA" id="ARBA00022840"/>
    </source>
</evidence>
<evidence type="ECO:0000259" key="5">
    <source>
        <dbReference type="PROSITE" id="PS51480"/>
    </source>
</evidence>
<protein>
    <submittedName>
        <fullName evidence="7">Dihydroxyacetone kinase</fullName>
        <ecNumber evidence="7">2.7.1.29</ecNumber>
    </submittedName>
</protein>
<reference evidence="7 8" key="1">
    <citation type="submission" date="2021-05" db="EMBL/GenBank/DDBJ databases">
        <title>Complete genome of Nocardioides aquaticus KCTC 9944T isolated from meromictic and hypersaline Ekho Lake, Antarctica.</title>
        <authorList>
            <person name="Hwang K."/>
            <person name="Kim K.M."/>
            <person name="Choe H."/>
        </authorList>
    </citation>
    <scope>NUCLEOTIDE SEQUENCE [LARGE SCALE GENOMIC DNA]</scope>
    <source>
        <strain evidence="7 8">KCTC 9944</strain>
    </source>
</reference>
<proteinExistence type="predicted"/>
<keyword evidence="2" id="KW-0547">Nucleotide-binding</keyword>
<keyword evidence="1 7" id="KW-0808">Transferase</keyword>
<dbReference type="Gene3D" id="1.25.40.340">
    <property type="match status" value="1"/>
</dbReference>
<evidence type="ECO:0000313" key="7">
    <source>
        <dbReference type="EMBL" id="QVT78802.1"/>
    </source>
</evidence>
<dbReference type="EMBL" id="CP075371">
    <property type="protein sequence ID" value="QVT78802.1"/>
    <property type="molecule type" value="Genomic_DNA"/>
</dbReference>